<keyword evidence="8" id="KW-0456">Lyase</keyword>
<evidence type="ECO:0000256" key="3">
    <source>
        <dbReference type="ARBA" id="ARBA00023002"/>
    </source>
</evidence>
<dbReference type="PANTHER" id="PTHR43498">
    <property type="entry name" value="FERREDOXIN:COB-COM HETERODISULFIDE REDUCTASE SUBUNIT A"/>
    <property type="match status" value="1"/>
</dbReference>
<evidence type="ECO:0000313" key="8">
    <source>
        <dbReference type="EMBL" id="QDS90680.1"/>
    </source>
</evidence>
<keyword evidence="1" id="KW-0004">4Fe-4S</keyword>
<keyword evidence="5" id="KW-0411">Iron-sulfur</keyword>
<dbReference type="GO" id="GO:0051539">
    <property type="term" value="F:4 iron, 4 sulfur cluster binding"/>
    <property type="evidence" value="ECO:0007669"/>
    <property type="project" value="UniProtKB-KW"/>
</dbReference>
<dbReference type="Gene3D" id="2.60.120.260">
    <property type="entry name" value="Galactose-binding domain-like"/>
    <property type="match status" value="1"/>
</dbReference>
<dbReference type="GO" id="GO:0016491">
    <property type="term" value="F:oxidoreductase activity"/>
    <property type="evidence" value="ECO:0007669"/>
    <property type="project" value="UniProtKB-KW"/>
</dbReference>
<dbReference type="InterPro" id="IPR039650">
    <property type="entry name" value="HdrA-like"/>
</dbReference>
<evidence type="ECO:0000256" key="4">
    <source>
        <dbReference type="ARBA" id="ARBA00023004"/>
    </source>
</evidence>
<keyword evidence="9" id="KW-1185">Reference proteome</keyword>
<dbReference type="Gene3D" id="3.50.50.60">
    <property type="entry name" value="FAD/NAD(P)-binding domain"/>
    <property type="match status" value="1"/>
</dbReference>
<dbReference type="RefSeq" id="WP_145348455.1">
    <property type="nucleotide sequence ID" value="NZ_CP036261.1"/>
</dbReference>
<reference evidence="8 9" key="1">
    <citation type="submission" date="2019-02" db="EMBL/GenBank/DDBJ databases">
        <title>Deep-cultivation of Planctomycetes and their phenomic and genomic characterization uncovers novel biology.</title>
        <authorList>
            <person name="Wiegand S."/>
            <person name="Jogler M."/>
            <person name="Boedeker C."/>
            <person name="Pinto D."/>
            <person name="Vollmers J."/>
            <person name="Rivas-Marin E."/>
            <person name="Kohn T."/>
            <person name="Peeters S.H."/>
            <person name="Heuer A."/>
            <person name="Rast P."/>
            <person name="Oberbeckmann S."/>
            <person name="Bunk B."/>
            <person name="Jeske O."/>
            <person name="Meyerdierks A."/>
            <person name="Storesund J.E."/>
            <person name="Kallscheuer N."/>
            <person name="Luecker S."/>
            <person name="Lage O.M."/>
            <person name="Pohl T."/>
            <person name="Merkel B.J."/>
            <person name="Hornburger P."/>
            <person name="Mueller R.-W."/>
            <person name="Bruemmer F."/>
            <person name="Labrenz M."/>
            <person name="Spormann A.M."/>
            <person name="Op den Camp H."/>
            <person name="Overmann J."/>
            <person name="Amann R."/>
            <person name="Jetten M.S.M."/>
            <person name="Mascher T."/>
            <person name="Medema M.H."/>
            <person name="Devos D.P."/>
            <person name="Kaster A.-K."/>
            <person name="Ovreas L."/>
            <person name="Rohde M."/>
            <person name="Galperin M.Y."/>
            <person name="Jogler C."/>
        </authorList>
    </citation>
    <scope>NUCLEOTIDE SEQUENCE [LARGE SCALE GENOMIC DNA]</scope>
    <source>
        <strain evidence="8 9">EC9</strain>
    </source>
</reference>
<evidence type="ECO:0000259" key="7">
    <source>
        <dbReference type="Pfam" id="PF25275"/>
    </source>
</evidence>
<feature type="signal peptide" evidence="6">
    <location>
        <begin position="1"/>
        <end position="25"/>
    </location>
</feature>
<dbReference type="InterPro" id="IPR036188">
    <property type="entry name" value="FAD/NAD-bd_sf"/>
</dbReference>
<feature type="chain" id="PRO_5021850052" evidence="6">
    <location>
        <begin position="26"/>
        <end position="707"/>
    </location>
</feature>
<dbReference type="OrthoDB" id="287984at2"/>
<keyword evidence="6" id="KW-0732">Signal</keyword>
<dbReference type="SUPFAM" id="SSF49785">
    <property type="entry name" value="Galactose-binding domain-like"/>
    <property type="match status" value="1"/>
</dbReference>
<accession>A0A517M719</accession>
<feature type="domain" description="Golvesin/Xly CBD-like" evidence="7">
    <location>
        <begin position="598"/>
        <end position="704"/>
    </location>
</feature>
<dbReference type="EMBL" id="CP036261">
    <property type="protein sequence ID" value="QDS90680.1"/>
    <property type="molecule type" value="Genomic_DNA"/>
</dbReference>
<keyword evidence="2" id="KW-0479">Metal-binding</keyword>
<dbReference type="EC" id="4.2.2.12" evidence="8"/>
<dbReference type="Pfam" id="PF12831">
    <property type="entry name" value="FAD_oxidored"/>
    <property type="match status" value="1"/>
</dbReference>
<dbReference type="KEGG" id="ruv:EC9_48940"/>
<gene>
    <name evidence="8" type="primary">xly_4</name>
    <name evidence="8" type="ORF">EC9_48940</name>
</gene>
<dbReference type="PANTHER" id="PTHR43498:SF1">
    <property type="entry name" value="COB--COM HETERODISULFIDE REDUCTASE IRON-SULFUR SUBUNIT A"/>
    <property type="match status" value="1"/>
</dbReference>
<evidence type="ECO:0000313" key="9">
    <source>
        <dbReference type="Proteomes" id="UP000319557"/>
    </source>
</evidence>
<keyword evidence="3" id="KW-0560">Oxidoreductase</keyword>
<evidence type="ECO:0000256" key="5">
    <source>
        <dbReference type="ARBA" id="ARBA00023014"/>
    </source>
</evidence>
<dbReference type="SUPFAM" id="SSF51905">
    <property type="entry name" value="FAD/NAD(P)-binding domain"/>
    <property type="match status" value="1"/>
</dbReference>
<dbReference type="InterPro" id="IPR008979">
    <property type="entry name" value="Galactose-bd-like_sf"/>
</dbReference>
<evidence type="ECO:0000256" key="1">
    <source>
        <dbReference type="ARBA" id="ARBA00022485"/>
    </source>
</evidence>
<dbReference type="GO" id="GO:0047492">
    <property type="term" value="F:xanthan lyase activity"/>
    <property type="evidence" value="ECO:0007669"/>
    <property type="project" value="UniProtKB-EC"/>
</dbReference>
<dbReference type="Pfam" id="PF25275">
    <property type="entry name" value="Golvesin_C"/>
    <property type="match status" value="1"/>
</dbReference>
<name>A0A517M719_9BACT</name>
<proteinExistence type="predicted"/>
<dbReference type="AlphaFoldDB" id="A0A517M719"/>
<dbReference type="Proteomes" id="UP000319557">
    <property type="component" value="Chromosome"/>
</dbReference>
<evidence type="ECO:0000256" key="6">
    <source>
        <dbReference type="SAM" id="SignalP"/>
    </source>
</evidence>
<organism evidence="8 9">
    <name type="scientific">Rosistilla ulvae</name>
    <dbReference type="NCBI Taxonomy" id="1930277"/>
    <lineage>
        <taxon>Bacteria</taxon>
        <taxon>Pseudomonadati</taxon>
        <taxon>Planctomycetota</taxon>
        <taxon>Planctomycetia</taxon>
        <taxon>Pirellulales</taxon>
        <taxon>Pirellulaceae</taxon>
        <taxon>Rosistilla</taxon>
    </lineage>
</organism>
<keyword evidence="4" id="KW-0408">Iron</keyword>
<dbReference type="GO" id="GO:0046872">
    <property type="term" value="F:metal ion binding"/>
    <property type="evidence" value="ECO:0007669"/>
    <property type="project" value="UniProtKB-KW"/>
</dbReference>
<protein>
    <submittedName>
        <fullName evidence="8">Xanthan lyase</fullName>
        <ecNumber evidence="8">4.2.2.12</ecNumber>
    </submittedName>
</protein>
<sequence precursor="true">MNRRRLLPLLAVFALISLPFPSTSAAEPEEKSYDVVIYGGSSAGIAAAVQVRRMGGSVIVIEPSRRIGGLTTGGLGQTDIGNKAAIGGIAREFYQRVRAYYDQPKAWKWQEPTSYRDSGQTRTSSAEATMWTFEPSAALAIMRDLVREYEIPVVFEQRLDRTPLADAGHRARGATLENGRIVAIAMEGGQSYRGRMFIDATYEGDLLAAAGVSFTVGREANAVYDETLNGVQTRHAKYHQFVPGVDPFVVPGDKSSGLLPGIDADGPGEEGSGDARAQAFCFRMCLTDHPENRIPFAKPDGYDPLVFELLLRNFEAGEKGMPWINSSMPNRKTDTNNRTAFSTDFIGQNYDYAEASYDQRESIVARHRTYQQGLMWTLANHPRVPDHIRNEVARWGMCRDEFERADGWQQQLYIREARRMVGPTVMTQHHCQGRQTVDDAIGLAAYTMDSHNTQRYVDANGHVRNEGDVEVGGFSPYAISYGALTPKAEQCENLLVPVCLSASHIAFGSIRMEPVFMVLGQSSATAAMQAIRTDRAVQAIDYDALRQKLLDDSQVLTWTGPAKKPAASIDPKALKGIVVDDEAAARTGFDAISQVVGPFVGTGYRHDGDNDKGYQSIRFPVKIKTPGSYDVRIAYTANANRATNVPITIRAGGKTHSATCNQKKAPPHGSFTSVGEFEFPAGDATIEIGNKGTDGHVIVDAIQLLPQ</sequence>
<evidence type="ECO:0000256" key="2">
    <source>
        <dbReference type="ARBA" id="ARBA00022723"/>
    </source>
</evidence>
<dbReference type="InterPro" id="IPR033803">
    <property type="entry name" value="CBD-like_Golvesin-Xly"/>
</dbReference>